<evidence type="ECO:0000313" key="3">
    <source>
        <dbReference type="Proteomes" id="UP001500751"/>
    </source>
</evidence>
<feature type="compositionally biased region" description="Basic and acidic residues" evidence="1">
    <location>
        <begin position="2770"/>
        <end position="2779"/>
    </location>
</feature>
<evidence type="ECO:0000313" key="2">
    <source>
        <dbReference type="EMBL" id="GAA2036417.1"/>
    </source>
</evidence>
<feature type="region of interest" description="Disordered" evidence="1">
    <location>
        <begin position="2762"/>
        <end position="2787"/>
    </location>
</feature>
<reference evidence="3" key="1">
    <citation type="journal article" date="2019" name="Int. J. Syst. Evol. Microbiol.">
        <title>The Global Catalogue of Microorganisms (GCM) 10K type strain sequencing project: providing services to taxonomists for standard genome sequencing and annotation.</title>
        <authorList>
            <consortium name="The Broad Institute Genomics Platform"/>
            <consortium name="The Broad Institute Genome Sequencing Center for Infectious Disease"/>
            <person name="Wu L."/>
            <person name="Ma J."/>
        </authorList>
    </citation>
    <scope>NUCLEOTIDE SEQUENCE [LARGE SCALE GENOMIC DNA]</scope>
    <source>
        <strain evidence="3">JCM 16014</strain>
    </source>
</reference>
<dbReference type="Proteomes" id="UP001500751">
    <property type="component" value="Unassembled WGS sequence"/>
</dbReference>
<comment type="caution">
    <text evidence="2">The sequence shown here is derived from an EMBL/GenBank/DDBJ whole genome shotgun (WGS) entry which is preliminary data.</text>
</comment>
<protein>
    <recommendedName>
        <fullName evidence="4">LysM domain-containing protein</fullName>
    </recommendedName>
</protein>
<feature type="compositionally biased region" description="Low complexity" evidence="1">
    <location>
        <begin position="2221"/>
        <end position="2244"/>
    </location>
</feature>
<evidence type="ECO:0008006" key="4">
    <source>
        <dbReference type="Google" id="ProtNLM"/>
    </source>
</evidence>
<evidence type="ECO:0000256" key="1">
    <source>
        <dbReference type="SAM" id="MobiDB-lite"/>
    </source>
</evidence>
<dbReference type="InterPro" id="IPR018392">
    <property type="entry name" value="LysM"/>
</dbReference>
<proteinExistence type="predicted"/>
<dbReference type="EMBL" id="BAAAQN010000023">
    <property type="protein sequence ID" value="GAA2036417.1"/>
    <property type="molecule type" value="Genomic_DNA"/>
</dbReference>
<name>A0ABP5FXX9_9ACTN</name>
<sequence length="3316" mass="348539">MSLQDLALKLRADASSGRIPLTAAMLTGGTDLILPSTYDADVARALGLPSSADWLLTVRPQQIPDPTATELRITAGTTTLTGLGLTDHVVDLRFTIAAEGSQALTVTAELVLTDWTFATSFPFLGGYPVDQMTYDEPSFVFASQLVVGFPAQAAAITAEPGLNFACLLRMDQLLKQTLPYLTPTRQTFPFFGIIDLTAPIVPNISLRADLAGTLAELPPLKLHSPFVEYRVRYSTTTAKRSTVYLFGMQLDIGDGISVDFTAQLLPDPIEFVLGIAGDPQAPMTPAALFQLVGGQSWGPIPAPLRQALEKIALKDLAAQMLLTPGAPSINTLSTRTGSTQPVQLFGQFTLNEFDAVWVLRREAGAWDSSLEFEASFEFYKELFDGEFQVTINTAMQLWGSFTGEVSFADVLRVITGGAVTPPSNVDLVLTDFTLWLDAPKANFSLFLGCDALFDPLGTGVFVLSSAQITLASQASNTGRAYSARLDAMLVMAGFPLTVNASYDSTAGWDFLAAMPPGATVSIKDFLASLFPGAAIPTFLSDVLVSNVKLAAHLGGTASNSVDTGATLLLRNVDLGPLGRYNLDASATLRHVGGTVPVTSGSFVFGTTIPGIGARVTIGYAFSGSARQVVSVAWGAFVADYDITKAILRFSVGEATFGGVLGQIIGLVIGEDGYRLPPPWSVLNSLSLRGFGIEFDLGATPRTVTVVYSLSQPVDLGFITLRGLRIGKVNDKVTVSLDATFVGGAPVPPFEPLNGTPPVPGSGSLVDLRLLALGQRVTVPGIEKAATVDAAVKALGAFKDTPANGLPVGPTFDAGAPWLVGVHILFVAGTFDIEVVFVDPLLYGLRVALAGEKAGPFKGLDFEVMYKKVTDTIGVYQARLKLPDAMRLLQFGVLAITLPNVGLDVYTDGDFRIDFGFPANNDFSRSFGIQYFPFTGAGGFYFAKLSAATAKSTPKPSTPGTFDPVFEFGLGLQVGLGKDLSAGILRAGLSLTVFGVVEGVIATWNPAGHTPADPTAPTAPVNTDSADIGEAYYYRVAGTIGIVGKIYGSVDFAIIKANLNLTVSIGLQAVIEAHRPFHISFTAAIDVALTVKIDLGLFDISIHLSFSMKVKESFVLGSATAAPWGSIESSSPNTRPALTAEQRNAFVERLDFAPFRAVDAEDERAQIHVDFLMQPSVAGDPTDASTTGGKLVAMLYIDGPDPGAAPAPAPALGDPLPPAATSFERFAETVFAWVVAAFGGQVDGAAADDPYAKPTLTEFLSTPVDRTRVAAAYEYLTSTTVDRPIRYEADIVRGLFPNLTFVMSAAKTLSSAVPLPMIPELRLEVGDLNRRFDQSTVVDNAYLAKLRAYFDELAAEYQDELEKKYAAAPAAKAKVTDDAGVTSYCAAVFEDVVLMLARGMLRAGLDVFDACAYLYGGKSLSTIANELTAMGNAVSPGELAAANSRLPLTESVNLPLTDVVYQFTATDTFAGVMAGFNVADPAAVVTDARNSAVQGVLRTGAVLVSGDLRHVVSETDTFASVLAEPGWSPAALVTALSATTAADAIMPLSILRLPSVVHQTGQNDTIASVADGFGLTPDAVGTSAQDVPALFADDGTLRITVPGLSVLSPDVLLGQMRSAEAASHLAGINARFLLYGMRPPMPEADGTLGAPTALYDLCYQQIDVPTVSTATLSADVDYDWLQWPDTEAWSLSYETAHAVALAVGATSMPLDLTGAVSLAVSLVDVATVGGVPATVRAIEALATHHDAPRRFQLHRTAVVQSAEPLAYQYNDGAASPAAVPRLWFASSVLISALAQKRALPAALTLEVTSTGTPPVRTAAARYDWVTVVDVQVKPHTELPTTYEVLGADEAGTAALQALIAPDDPAKVATVLFLTGANGAGQAPSGYVVASLTDARAYLVKSNLSTETNPLGALPRPVADSQGSDTGLLNEPLDFLRLLWEASVTRSGGFFLTYRTPDGEGLPASIFADGDTAILTIVAVHAADGDLVHPAVTATLIGDGFDPAQYDVSAVSAAQAADVTTTGAESLAELVAAYRVELTTLAEAAAGVALAPTARLDVTGVVHQVQGAYQGHPAVETLAEIAARYGVTEQSIKTLNPGVPFDPLAALTLLRIPDRSVTGAQYATLDAVRQAFGVSVAHLAVSNPTVRPLFAADQQIAFTDQYVDRTATIPPGNIGFVVTRDNPGTGEADPTATLGAQFNLLAFGIAGNVSFAESADALPVGPTSPTSAPTPASWSDSSSASSSAPTPRAALHARALGAAEPWTYDQVLYVAGSAIGADGSPYAGVGGYAQLRFTPCDMFGNVAASVMTEPELGPAQPQNAAPFAVRYSDVLLGLSAWPSLGVDYRFTTDAYGQRILVLEFGFDTAPYTPTTSAVESDDPNDVPLWQQRALADLRTYSAIGQQLAAPGPEPGSGPEATSASGVTVSVATTLDGEQAHALDLASFSAFATAAVTYLTAAVQGQTAPPPELAPVSVAVEATNPEDIFALRVAVAFERPAAQVDDAFRDGAAERSQTVVPARMEASNGSTSTLTAFALALEAAYAQTPVFLKVATGQSQTDSASDDSVWIVRLRTTPGTATDPGIGFAIPGPARYYAPCPLANVPISRSDVPLVKYDPATGIDWSVTYETAFTGIAVDSWGLQALEALDRFLSPDFAGAAFLIDHADGGDLLRRILDVKAGLAASIAGTVTPILTEPPLVPTDPAPLADAVETMRQQILARASNAYVVSAIAQYAATVSSRYKDDPANDVYAPRFCGPLAAAVVPDDDAATAGNEPDTKNPDTHSADTPADRPWSLTVARPKLATGVSFVSTAITVVDPSAQPSLALDLGFTLNHVEHDIQRGVDGDYLASSWLSFVVPFSRQVPGTPVLDTAIGKVQIPVVLREIPAAPSLAGQEARPVDDSDPDQKVAIEHAKRWRYAFTYDKDVVAQDTIDASAEFNLSDDPPTAAAGPRDLDLFDYLARLVAVWPAMFQTMVQILVPDSLDLDPTSPAYQRAHQLVSDFHDLIEPLPQAWAAWNGGAPTAEARRSADTTATASSMAFSVQETKAQTSDELLALRTVGATTAVVWDPASGTLVPLPPPSLAVLDGDVTWVGEPVPGGVDLFRFVHDGDVLTWSRAVTLPGRQPVFGGLGDQGLDIAAYQNAWTSVRVVRNRDLVRDADGRVIPTSPVFVYATPRIKFASRVTPRLQRDRDFDVAQLSAPPRQPLAVHLQRLLDLLFEGTAPETEQFVRLDCSYEQAIGDGLPAAVAPILLGAPTTLTAATSQAFVTAVSEYVVTWFGAHTPPDGTLHFVLTLFPTLSASRLPLLQLGRLRLARADVTDL</sequence>
<dbReference type="RefSeq" id="WP_344667293.1">
    <property type="nucleotide sequence ID" value="NZ_BAAAQN010000023.1"/>
</dbReference>
<feature type="region of interest" description="Disordered" evidence="1">
    <location>
        <begin position="2216"/>
        <end position="2244"/>
    </location>
</feature>
<organism evidence="2 3">
    <name type="scientific">Catenulispora yoronensis</name>
    <dbReference type="NCBI Taxonomy" id="450799"/>
    <lineage>
        <taxon>Bacteria</taxon>
        <taxon>Bacillati</taxon>
        <taxon>Actinomycetota</taxon>
        <taxon>Actinomycetes</taxon>
        <taxon>Catenulisporales</taxon>
        <taxon>Catenulisporaceae</taxon>
        <taxon>Catenulispora</taxon>
    </lineage>
</organism>
<accession>A0ABP5FXX9</accession>
<keyword evidence="3" id="KW-1185">Reference proteome</keyword>
<dbReference type="CDD" id="cd00118">
    <property type="entry name" value="LysM"/>
    <property type="match status" value="1"/>
</dbReference>
<gene>
    <name evidence="2" type="ORF">GCM10009839_41660</name>
</gene>